<proteinExistence type="predicted"/>
<name>A0ABS2DLT7_9BACI</name>
<evidence type="ECO:0000313" key="1">
    <source>
        <dbReference type="EMBL" id="MBM6619433.1"/>
    </source>
</evidence>
<keyword evidence="2" id="KW-1185">Reference proteome</keyword>
<protein>
    <submittedName>
        <fullName evidence="1">DUF2164 domain-containing protein</fullName>
    </submittedName>
</protein>
<comment type="caution">
    <text evidence="1">The sequence shown here is derived from an EMBL/GenBank/DDBJ whole genome shotgun (WGS) entry which is preliminary data.</text>
</comment>
<dbReference type="InterPro" id="IPR018680">
    <property type="entry name" value="DUF2164"/>
</dbReference>
<sequence length="80" mass="9413">MIKIPRNEKERLIEQVQQYFQLERGEEIGSIGAEGFLDFVLKEASPYVYNQAITDARKVLNERISLLEEELYLLEKPIQK</sequence>
<dbReference type="RefSeq" id="WP_204204885.1">
    <property type="nucleotide sequence ID" value="NZ_JAFELM010000043.1"/>
</dbReference>
<evidence type="ECO:0000313" key="2">
    <source>
        <dbReference type="Proteomes" id="UP001518925"/>
    </source>
</evidence>
<dbReference type="Proteomes" id="UP001518925">
    <property type="component" value="Unassembled WGS sequence"/>
</dbReference>
<reference evidence="1 2" key="1">
    <citation type="submission" date="2021-02" db="EMBL/GenBank/DDBJ databases">
        <title>Bacillus sp. RD4P76, an endophyte from a halophyte.</title>
        <authorList>
            <person name="Sun J.-Q."/>
        </authorList>
    </citation>
    <scope>NUCLEOTIDE SEQUENCE [LARGE SCALE GENOMIC DNA]</scope>
    <source>
        <strain evidence="1 2">RD4P76</strain>
    </source>
</reference>
<organism evidence="1 2">
    <name type="scientific">Bacillus suaedaesalsae</name>
    <dbReference type="NCBI Taxonomy" id="2810349"/>
    <lineage>
        <taxon>Bacteria</taxon>
        <taxon>Bacillati</taxon>
        <taxon>Bacillota</taxon>
        <taxon>Bacilli</taxon>
        <taxon>Bacillales</taxon>
        <taxon>Bacillaceae</taxon>
        <taxon>Bacillus</taxon>
    </lineage>
</organism>
<dbReference type="Pfam" id="PF09932">
    <property type="entry name" value="DUF2164"/>
    <property type="match status" value="1"/>
</dbReference>
<gene>
    <name evidence="1" type="ORF">JR050_17360</name>
</gene>
<accession>A0ABS2DLT7</accession>
<dbReference type="EMBL" id="JAFELM010000043">
    <property type="protein sequence ID" value="MBM6619433.1"/>
    <property type="molecule type" value="Genomic_DNA"/>
</dbReference>